<evidence type="ECO:0000256" key="5">
    <source>
        <dbReference type="ARBA" id="ARBA00022553"/>
    </source>
</evidence>
<dbReference type="InterPro" id="IPR001789">
    <property type="entry name" value="Sig_transdc_resp-reg_receiver"/>
</dbReference>
<dbReference type="Gene3D" id="3.30.565.10">
    <property type="entry name" value="Histidine kinase-like ATPase, C-terminal domain"/>
    <property type="match status" value="1"/>
</dbReference>
<dbReference type="Proteomes" id="UP001207228">
    <property type="component" value="Unassembled WGS sequence"/>
</dbReference>
<evidence type="ECO:0000256" key="15">
    <source>
        <dbReference type="SAM" id="MobiDB-lite"/>
    </source>
</evidence>
<keyword evidence="8 20" id="KW-0067">ATP-binding</keyword>
<dbReference type="Pfam" id="PF00512">
    <property type="entry name" value="HisKA"/>
    <property type="match status" value="1"/>
</dbReference>
<dbReference type="InterPro" id="IPR036097">
    <property type="entry name" value="HisK_dim/P_sf"/>
</dbReference>
<comment type="catalytic activity">
    <reaction evidence="1">
        <text>ATP + protein L-histidine = ADP + protein N-phospho-L-histidine.</text>
        <dbReference type="EC" id="2.7.13.3"/>
    </reaction>
</comment>
<evidence type="ECO:0000256" key="16">
    <source>
        <dbReference type="SAM" id="Phobius"/>
    </source>
</evidence>
<dbReference type="CDD" id="cd00082">
    <property type="entry name" value="HisKA"/>
    <property type="match status" value="1"/>
</dbReference>
<evidence type="ECO:0000256" key="14">
    <source>
        <dbReference type="SAM" id="Coils"/>
    </source>
</evidence>
<keyword evidence="7" id="KW-0547">Nucleotide-binding</keyword>
<dbReference type="Pfam" id="PF05227">
    <property type="entry name" value="CHASE3"/>
    <property type="match status" value="1"/>
</dbReference>
<dbReference type="SUPFAM" id="SSF55874">
    <property type="entry name" value="ATPase domain of HSP90 chaperone/DNA topoisomerase II/histidine kinase"/>
    <property type="match status" value="1"/>
</dbReference>
<protein>
    <recommendedName>
        <fullName evidence="3">histidine kinase</fullName>
        <ecNumber evidence="3">2.7.13.3</ecNumber>
    </recommendedName>
</protein>
<dbReference type="EMBL" id="JAPFQO010000007">
    <property type="protein sequence ID" value="MCX2740710.1"/>
    <property type="molecule type" value="Genomic_DNA"/>
</dbReference>
<dbReference type="InterPro" id="IPR003594">
    <property type="entry name" value="HATPase_dom"/>
</dbReference>
<dbReference type="PROSITE" id="PS50110">
    <property type="entry name" value="RESPONSE_REGULATORY"/>
    <property type="match status" value="1"/>
</dbReference>
<dbReference type="Pfam" id="PF00072">
    <property type="entry name" value="Response_reg"/>
    <property type="match status" value="1"/>
</dbReference>
<evidence type="ECO:0000256" key="3">
    <source>
        <dbReference type="ARBA" id="ARBA00012438"/>
    </source>
</evidence>
<dbReference type="InterPro" id="IPR007891">
    <property type="entry name" value="CHASE3"/>
</dbReference>
<dbReference type="GO" id="GO:0005524">
    <property type="term" value="F:ATP binding"/>
    <property type="evidence" value="ECO:0007669"/>
    <property type="project" value="UniProtKB-KW"/>
</dbReference>
<feature type="coiled-coil region" evidence="14">
    <location>
        <begin position="783"/>
        <end position="810"/>
    </location>
</feature>
<dbReference type="SUPFAM" id="SSF47384">
    <property type="entry name" value="Homodimeric domain of signal transducing histidine kinase"/>
    <property type="match status" value="1"/>
</dbReference>
<keyword evidence="10" id="KW-0902">Two-component regulatory system</keyword>
<feature type="domain" description="Histidine kinase" evidence="17">
    <location>
        <begin position="369"/>
        <end position="590"/>
    </location>
</feature>
<evidence type="ECO:0000259" key="19">
    <source>
        <dbReference type="PROSITE" id="PS50894"/>
    </source>
</evidence>
<keyword evidence="5 13" id="KW-0597">Phosphoprotein</keyword>
<dbReference type="SMART" id="SM00388">
    <property type="entry name" value="HisKA"/>
    <property type="match status" value="1"/>
</dbReference>
<keyword evidence="14" id="KW-0175">Coiled coil</keyword>
<evidence type="ECO:0000259" key="18">
    <source>
        <dbReference type="PROSITE" id="PS50110"/>
    </source>
</evidence>
<dbReference type="InterPro" id="IPR003661">
    <property type="entry name" value="HisK_dim/P_dom"/>
</dbReference>
<dbReference type="InterPro" id="IPR005467">
    <property type="entry name" value="His_kinase_dom"/>
</dbReference>
<dbReference type="PROSITE" id="PS50109">
    <property type="entry name" value="HIS_KIN"/>
    <property type="match status" value="1"/>
</dbReference>
<dbReference type="InterPro" id="IPR011006">
    <property type="entry name" value="CheY-like_superfamily"/>
</dbReference>
<evidence type="ECO:0000256" key="7">
    <source>
        <dbReference type="ARBA" id="ARBA00022741"/>
    </source>
</evidence>
<comment type="subcellular location">
    <subcellularLocation>
        <location evidence="2">Cell membrane</location>
        <topology evidence="2">Multi-pass membrane protein</topology>
    </subcellularLocation>
</comment>
<dbReference type="InterPro" id="IPR008207">
    <property type="entry name" value="Sig_transdc_His_kin_Hpt_dom"/>
</dbReference>
<dbReference type="RefSeq" id="WP_266052773.1">
    <property type="nucleotide sequence ID" value="NZ_JAPFQO010000007.1"/>
</dbReference>
<keyword evidence="21" id="KW-1185">Reference proteome</keyword>
<evidence type="ECO:0000256" key="9">
    <source>
        <dbReference type="ARBA" id="ARBA00022989"/>
    </source>
</evidence>
<feature type="coiled-coil region" evidence="14">
    <location>
        <begin position="245"/>
        <end position="304"/>
    </location>
</feature>
<evidence type="ECO:0000313" key="21">
    <source>
        <dbReference type="Proteomes" id="UP001207228"/>
    </source>
</evidence>
<dbReference type="SMART" id="SM00387">
    <property type="entry name" value="HATPase_c"/>
    <property type="match status" value="1"/>
</dbReference>
<keyword evidence="6 16" id="KW-0812">Transmembrane</keyword>
<organism evidence="20 21">
    <name type="scientific">Pontibacter anaerobius</name>
    <dbReference type="NCBI Taxonomy" id="2993940"/>
    <lineage>
        <taxon>Bacteria</taxon>
        <taxon>Pseudomonadati</taxon>
        <taxon>Bacteroidota</taxon>
        <taxon>Cytophagia</taxon>
        <taxon>Cytophagales</taxon>
        <taxon>Hymenobacteraceae</taxon>
        <taxon>Pontibacter</taxon>
    </lineage>
</organism>
<dbReference type="Pfam" id="PF02518">
    <property type="entry name" value="HATPase_c"/>
    <property type="match status" value="1"/>
</dbReference>
<dbReference type="Gene3D" id="1.20.120.160">
    <property type="entry name" value="HPT domain"/>
    <property type="match status" value="1"/>
</dbReference>
<evidence type="ECO:0000256" key="8">
    <source>
        <dbReference type="ARBA" id="ARBA00022840"/>
    </source>
</evidence>
<feature type="transmembrane region" description="Helical" evidence="16">
    <location>
        <begin position="12"/>
        <end position="31"/>
    </location>
</feature>
<dbReference type="SMART" id="SM00448">
    <property type="entry name" value="REC"/>
    <property type="match status" value="1"/>
</dbReference>
<dbReference type="SUPFAM" id="SSF52172">
    <property type="entry name" value="CheY-like"/>
    <property type="match status" value="1"/>
</dbReference>
<gene>
    <name evidence="20" type="ORF">OO017_12190</name>
</gene>
<feature type="region of interest" description="Disordered" evidence="15">
    <location>
        <begin position="731"/>
        <end position="750"/>
    </location>
</feature>
<comment type="caution">
    <text evidence="20">The sequence shown here is derived from an EMBL/GenBank/DDBJ whole genome shotgun (WGS) entry which is preliminary data.</text>
</comment>
<keyword evidence="11 16" id="KW-0472">Membrane</keyword>
<feature type="domain" description="Response regulatory" evidence="18">
    <location>
        <begin position="613"/>
        <end position="727"/>
    </location>
</feature>
<evidence type="ECO:0000256" key="6">
    <source>
        <dbReference type="ARBA" id="ARBA00022692"/>
    </source>
</evidence>
<evidence type="ECO:0000256" key="1">
    <source>
        <dbReference type="ARBA" id="ARBA00000085"/>
    </source>
</evidence>
<dbReference type="CDD" id="cd17546">
    <property type="entry name" value="REC_hyHK_CKI1_RcsC-like"/>
    <property type="match status" value="1"/>
</dbReference>
<dbReference type="InterPro" id="IPR036641">
    <property type="entry name" value="HPT_dom_sf"/>
</dbReference>
<reference evidence="20 21" key="1">
    <citation type="submission" date="2022-11" db="EMBL/GenBank/DDBJ databases">
        <title>The characterization of three novel Bacteroidetes species and genomic analysis of their roles in tidal elemental geochemical cycles.</title>
        <authorList>
            <person name="Ma K.-J."/>
        </authorList>
    </citation>
    <scope>NUCLEOTIDE SEQUENCE [LARGE SCALE GENOMIC DNA]</scope>
    <source>
        <strain evidence="20 21">M82</strain>
    </source>
</reference>
<evidence type="ECO:0000256" key="12">
    <source>
        <dbReference type="PROSITE-ProRule" id="PRU00110"/>
    </source>
</evidence>
<dbReference type="PROSITE" id="PS50894">
    <property type="entry name" value="HPT"/>
    <property type="match status" value="1"/>
</dbReference>
<evidence type="ECO:0000256" key="11">
    <source>
        <dbReference type="ARBA" id="ARBA00023136"/>
    </source>
</evidence>
<sequence>MKISGDSIKTKVVIGFTLALSIVVAAIYLTYTSFTKLLDSVEVLSQPNTKLVELQQTLSTISTAESAIRAYTLTTNEEHFRAYLSHLDTIQSRIDSLEHLMQDSPRELAQVDSISALLHEKQKSLNLYVALKKQQKENNYSGKAMRQIASTAKQKPLSTTIRQHTTTTISDRLDMNGTNAGESLDVPQQVEEKEDKRGFFGKIFSKKEKEPKNLPPPPKVIVPQLNVKQEVEVDTSTAAIPVAPLNQVRRILHNVQREADEQAQQLQAKELALLQQDKQIMDQVRTMMHELERHEQEQTALKSNEARKVAQETSGIMLAIGMLGLVSGIAFILVILRDLTRSNNYKSRLIQAQKEAVQLARAKEAFVANMSHEMRTPLNVVLGFTQQLRHTPLQPQQAEHLQAIDGAGQHLLHIVNDVLDLSKMEAGKLQINHTPFSLRQLLTQVEQAFALKASSKSILLSFHTDSAIPDSLCADALRLKQVLFNLVDNAIKFTHQGEVKVDVRLRSRRRSRVALSIAVSDTGIGIPQERLQHVFGEFNQADDSILRKYGGTGLGLPISKKLVDMQGGTLMVKSEYSQGTTFTIVLPMQVSQQEAPAPPAEAVPLPAAFRGFKALVVDDDAYSRTLCNLILSRWGMQVHLANDGQEALELVQQHSFDIVLTDIQLPGMSGKTVARNIRKLDKQVPIIALTANILSNEAGFFKNSAITGHILKPFTEQELHQKLAEALPAEPIAPEPTPVPQQQSIAAPAKRVAEAEEKASEEGGLYDLSEMRLFTGDDHQALAAILEVLVQDQEQNLEQLQQAAAAQNWEAAGNMAHKMLTAFKHLKAHSVTPHLLQLEQVLHTGQQEVAVLEQAVQAAQPQVQQVLRALQLEMQNLNAMAEATS</sequence>
<evidence type="ECO:0000256" key="13">
    <source>
        <dbReference type="PROSITE-ProRule" id="PRU00169"/>
    </source>
</evidence>
<dbReference type="InterPro" id="IPR036890">
    <property type="entry name" value="HATPase_C_sf"/>
</dbReference>
<dbReference type="PANTHER" id="PTHR45339">
    <property type="entry name" value="HYBRID SIGNAL TRANSDUCTION HISTIDINE KINASE J"/>
    <property type="match status" value="1"/>
</dbReference>
<proteinExistence type="predicted"/>
<dbReference type="CDD" id="cd16922">
    <property type="entry name" value="HATPase_EvgS-ArcB-TorS-like"/>
    <property type="match status" value="1"/>
</dbReference>
<evidence type="ECO:0000256" key="10">
    <source>
        <dbReference type="ARBA" id="ARBA00023012"/>
    </source>
</evidence>
<dbReference type="Gene3D" id="3.40.50.2300">
    <property type="match status" value="1"/>
</dbReference>
<evidence type="ECO:0000313" key="20">
    <source>
        <dbReference type="EMBL" id="MCX2740710.1"/>
    </source>
</evidence>
<evidence type="ECO:0000256" key="4">
    <source>
        <dbReference type="ARBA" id="ARBA00022475"/>
    </source>
</evidence>
<dbReference type="Gene3D" id="1.10.287.130">
    <property type="match status" value="1"/>
</dbReference>
<evidence type="ECO:0000256" key="2">
    <source>
        <dbReference type="ARBA" id="ARBA00004651"/>
    </source>
</evidence>
<feature type="domain" description="HPt" evidence="19">
    <location>
        <begin position="778"/>
        <end position="884"/>
    </location>
</feature>
<accession>A0ABT3RHI2</accession>
<dbReference type="PRINTS" id="PR00344">
    <property type="entry name" value="BCTRLSENSOR"/>
</dbReference>
<name>A0ABT3RHI2_9BACT</name>
<dbReference type="PANTHER" id="PTHR45339:SF1">
    <property type="entry name" value="HYBRID SIGNAL TRANSDUCTION HISTIDINE KINASE J"/>
    <property type="match status" value="1"/>
</dbReference>
<feature type="modified residue" description="4-aspartylphosphate" evidence="13">
    <location>
        <position position="662"/>
    </location>
</feature>
<feature type="modified residue" description="Phosphohistidine" evidence="12">
    <location>
        <position position="817"/>
    </location>
</feature>
<dbReference type="InterPro" id="IPR004358">
    <property type="entry name" value="Sig_transdc_His_kin-like_C"/>
</dbReference>
<dbReference type="EC" id="2.7.13.3" evidence="3"/>
<dbReference type="SUPFAM" id="SSF47226">
    <property type="entry name" value="Histidine-containing phosphotransfer domain, HPT domain"/>
    <property type="match status" value="1"/>
</dbReference>
<keyword evidence="9 16" id="KW-1133">Transmembrane helix</keyword>
<evidence type="ECO:0000259" key="17">
    <source>
        <dbReference type="PROSITE" id="PS50109"/>
    </source>
</evidence>
<feature type="transmembrane region" description="Helical" evidence="16">
    <location>
        <begin position="316"/>
        <end position="336"/>
    </location>
</feature>
<keyword evidence="4" id="KW-1003">Cell membrane</keyword>